<dbReference type="GO" id="GO:0003723">
    <property type="term" value="F:RNA binding"/>
    <property type="evidence" value="ECO:0007669"/>
    <property type="project" value="InterPro"/>
</dbReference>
<evidence type="ECO:0000313" key="7">
    <source>
        <dbReference type="Proteomes" id="UP000593915"/>
    </source>
</evidence>
<accession>A0A7S6WN43</accession>
<dbReference type="InterPro" id="IPR001537">
    <property type="entry name" value="SpoU_MeTrfase"/>
</dbReference>
<dbReference type="AlphaFoldDB" id="A0A7S6WN43"/>
<reference evidence="6 7" key="1">
    <citation type="submission" date="2020-09" db="EMBL/GenBank/DDBJ databases">
        <title>Characterization of Treponema spp. from bovine digital dermatitis in Korea.</title>
        <authorList>
            <person name="Espiritu H.M."/>
            <person name="Cho Y.I."/>
            <person name="Mamuad L."/>
        </authorList>
    </citation>
    <scope>NUCLEOTIDE SEQUENCE [LARGE SCALE GENOMIC DNA]</scope>
    <source>
        <strain evidence="6 7">KS1</strain>
    </source>
</reference>
<dbReference type="InterPro" id="IPR029026">
    <property type="entry name" value="tRNA_m1G_MTases_N"/>
</dbReference>
<organism evidence="6 7">
    <name type="scientific">Treponema pedis</name>
    <dbReference type="NCBI Taxonomy" id="409322"/>
    <lineage>
        <taxon>Bacteria</taxon>
        <taxon>Pseudomonadati</taxon>
        <taxon>Spirochaetota</taxon>
        <taxon>Spirochaetia</taxon>
        <taxon>Spirochaetales</taxon>
        <taxon>Treponemataceae</taxon>
        <taxon>Treponema</taxon>
    </lineage>
</organism>
<evidence type="ECO:0000313" key="6">
    <source>
        <dbReference type="EMBL" id="QOW60146.1"/>
    </source>
</evidence>
<feature type="domain" description="tRNA/rRNA methyltransferase SpoU type" evidence="5">
    <location>
        <begin position="5"/>
        <end position="159"/>
    </location>
</feature>
<protein>
    <submittedName>
        <fullName evidence="6">RNA methyltransferase</fullName>
    </submittedName>
</protein>
<dbReference type="RefSeq" id="WP_024467257.1">
    <property type="nucleotide sequence ID" value="NZ_CP045670.1"/>
</dbReference>
<evidence type="ECO:0000256" key="1">
    <source>
        <dbReference type="ARBA" id="ARBA00007228"/>
    </source>
</evidence>
<evidence type="ECO:0000256" key="3">
    <source>
        <dbReference type="ARBA" id="ARBA00022679"/>
    </source>
</evidence>
<dbReference type="CDD" id="cd18093">
    <property type="entry name" value="SpoU-like_TrmJ"/>
    <property type="match status" value="1"/>
</dbReference>
<dbReference type="SUPFAM" id="SSF75217">
    <property type="entry name" value="alpha/beta knot"/>
    <property type="match status" value="1"/>
</dbReference>
<dbReference type="InterPro" id="IPR004384">
    <property type="entry name" value="RNA_MeTrfase_TrmJ/LasT"/>
</dbReference>
<dbReference type="Gene3D" id="3.40.1280.10">
    <property type="match status" value="1"/>
</dbReference>
<keyword evidence="2 6" id="KW-0489">Methyltransferase</keyword>
<dbReference type="Proteomes" id="UP000593915">
    <property type="component" value="Chromosome"/>
</dbReference>
<gene>
    <name evidence="6" type="ORF">IFE08_09895</name>
</gene>
<dbReference type="GO" id="GO:0005829">
    <property type="term" value="C:cytosol"/>
    <property type="evidence" value="ECO:0007669"/>
    <property type="project" value="TreeGrafter"/>
</dbReference>
<sequence>MSFKTVIILCRPETSMNIGAVCRVMANTGLSELRITGNKTDYNETEVLKLALHADYIWKKAKFFPPTADGLKEAGADCSALAGTTRRTGQKRKTRGITPEELCGNIEKFYGTSLGIVFGNERTGLTDEELNQCTFAINIPAEKNFGSYNLSHAVLILAYSLYSSQKNYRRTEIPVEQKSNLKKIRETSKKICSYLTDLGMFKTGGKNENEAFFTKLLSSAGASEFDTEHLEGIFKKIFYIKNNSEDKGV</sequence>
<proteinExistence type="inferred from homology"/>
<dbReference type="PIRSF" id="PIRSF004808">
    <property type="entry name" value="LasT"/>
    <property type="match status" value="1"/>
</dbReference>
<dbReference type="GO" id="GO:0008173">
    <property type="term" value="F:RNA methyltransferase activity"/>
    <property type="evidence" value="ECO:0007669"/>
    <property type="project" value="InterPro"/>
</dbReference>
<dbReference type="GO" id="GO:0002128">
    <property type="term" value="P:tRNA nucleoside ribose methylation"/>
    <property type="evidence" value="ECO:0007669"/>
    <property type="project" value="TreeGrafter"/>
</dbReference>
<comment type="similarity">
    <text evidence="1">Belongs to the class IV-like SAM-binding methyltransferase superfamily. RNA methyltransferase TrmH family.</text>
</comment>
<keyword evidence="3 6" id="KW-0808">Transferase</keyword>
<evidence type="ECO:0000256" key="2">
    <source>
        <dbReference type="ARBA" id="ARBA00022603"/>
    </source>
</evidence>
<keyword evidence="4" id="KW-0949">S-adenosyl-L-methionine</keyword>
<dbReference type="PANTHER" id="PTHR42786:SF2">
    <property type="entry name" value="TRNA (CYTIDINE_URIDINE-2'-O-)-METHYLTRANSFERASE TRMJ"/>
    <property type="match status" value="1"/>
</dbReference>
<name>A0A7S6WN43_9SPIR</name>
<dbReference type="Pfam" id="PF00588">
    <property type="entry name" value="SpoU_methylase"/>
    <property type="match status" value="1"/>
</dbReference>
<evidence type="ECO:0000259" key="5">
    <source>
        <dbReference type="Pfam" id="PF00588"/>
    </source>
</evidence>
<dbReference type="InterPro" id="IPR029028">
    <property type="entry name" value="Alpha/beta_knot_MTases"/>
</dbReference>
<evidence type="ECO:0000256" key="4">
    <source>
        <dbReference type="ARBA" id="ARBA00022691"/>
    </source>
</evidence>
<dbReference type="PANTHER" id="PTHR42786">
    <property type="entry name" value="TRNA/RRNA METHYLTRANSFERASE"/>
    <property type="match status" value="1"/>
</dbReference>
<dbReference type="EMBL" id="CP061839">
    <property type="protein sequence ID" value="QOW60146.1"/>
    <property type="molecule type" value="Genomic_DNA"/>
</dbReference>